<comment type="caution">
    <text evidence="1">The sequence shown here is derived from an EMBL/GenBank/DDBJ whole genome shotgun (WGS) entry which is preliminary data.</text>
</comment>
<evidence type="ECO:0000313" key="2">
    <source>
        <dbReference type="Proteomes" id="UP000654345"/>
    </source>
</evidence>
<proteinExistence type="predicted"/>
<accession>A0ABQ3V1E2</accession>
<protein>
    <recommendedName>
        <fullName evidence="3">Tc1-like transposase DDE domain-containing protein</fullName>
    </recommendedName>
</protein>
<evidence type="ECO:0000313" key="1">
    <source>
        <dbReference type="EMBL" id="GHO58460.1"/>
    </source>
</evidence>
<keyword evidence="2" id="KW-1185">Reference proteome</keyword>
<reference evidence="1 2" key="1">
    <citation type="journal article" date="2021" name="Int. J. Syst. Evol. Microbiol.">
        <title>Reticulibacter mediterranei gen. nov., sp. nov., within the new family Reticulibacteraceae fam. nov., and Ktedonospora formicarum gen. nov., sp. nov., Ktedonobacter robiniae sp. nov., Dictyobacter formicarum sp. nov. and Dictyobacter arantiisoli sp. nov., belonging to the class Ktedonobacteria.</title>
        <authorList>
            <person name="Yabe S."/>
            <person name="Zheng Y."/>
            <person name="Wang C.M."/>
            <person name="Sakai Y."/>
            <person name="Abe K."/>
            <person name="Yokota A."/>
            <person name="Donadio S."/>
            <person name="Cavaletti L."/>
            <person name="Monciardini P."/>
        </authorList>
    </citation>
    <scope>NUCLEOTIDE SEQUENCE [LARGE SCALE GENOMIC DNA]</scope>
    <source>
        <strain evidence="1 2">SOSP1-30</strain>
    </source>
</reference>
<dbReference type="EMBL" id="BNJG01000003">
    <property type="protein sequence ID" value="GHO58460.1"/>
    <property type="molecule type" value="Genomic_DNA"/>
</dbReference>
<evidence type="ECO:0008006" key="3">
    <source>
        <dbReference type="Google" id="ProtNLM"/>
    </source>
</evidence>
<gene>
    <name evidence="1" type="ORF">KSB_69350</name>
</gene>
<sequence length="63" mass="6855">MLSLQGMGEAFVLEGSADATVFELYVEQILAPSLPTGHIGILDNLNTHIWAKVRHAIVNIEIP</sequence>
<dbReference type="Proteomes" id="UP000654345">
    <property type="component" value="Unassembled WGS sequence"/>
</dbReference>
<name>A0ABQ3V1E2_9CHLR</name>
<organism evidence="1 2">
    <name type="scientific">Ktedonobacter robiniae</name>
    <dbReference type="NCBI Taxonomy" id="2778365"/>
    <lineage>
        <taxon>Bacteria</taxon>
        <taxon>Bacillati</taxon>
        <taxon>Chloroflexota</taxon>
        <taxon>Ktedonobacteria</taxon>
        <taxon>Ktedonobacterales</taxon>
        <taxon>Ktedonobacteraceae</taxon>
        <taxon>Ktedonobacter</taxon>
    </lineage>
</organism>